<evidence type="ECO:0000313" key="4">
    <source>
        <dbReference type="Proteomes" id="UP000799772"/>
    </source>
</evidence>
<evidence type="ECO:0008006" key="5">
    <source>
        <dbReference type="Google" id="ProtNLM"/>
    </source>
</evidence>
<dbReference type="OrthoDB" id="3687641at2759"/>
<organism evidence="3 4">
    <name type="scientific">Rhizodiscina lignyota</name>
    <dbReference type="NCBI Taxonomy" id="1504668"/>
    <lineage>
        <taxon>Eukaryota</taxon>
        <taxon>Fungi</taxon>
        <taxon>Dikarya</taxon>
        <taxon>Ascomycota</taxon>
        <taxon>Pezizomycotina</taxon>
        <taxon>Dothideomycetes</taxon>
        <taxon>Pleosporomycetidae</taxon>
        <taxon>Aulographales</taxon>
        <taxon>Rhizodiscinaceae</taxon>
        <taxon>Rhizodiscina</taxon>
    </lineage>
</organism>
<sequence length="235" mass="27120">CAFILLLFSNAITFYLAQHIRQDRLDHICTLHTSQDWSPIFRDVDITYNSVEFNGSFAKETIYRRTPSPEVDAAWAALGVDYEEIQVPKEDIEQAGISPGHFRLGEEYGGGYPAVIEVVHDLHCLNTLRQSLYFNSDYYHKLGKGPFRNAEPSLRTHIGHCLDSLRQTLMCTSHTGLYPFIWVGNPPHPFPDFNRKHMCRNFEDIRAFAERRQVILPEEIEVHPHEGAVFYDEIP</sequence>
<dbReference type="GO" id="GO:0043386">
    <property type="term" value="P:mycotoxin biosynthetic process"/>
    <property type="evidence" value="ECO:0007669"/>
    <property type="project" value="InterPro"/>
</dbReference>
<keyword evidence="4" id="KW-1185">Reference proteome</keyword>
<dbReference type="EMBL" id="ML978122">
    <property type="protein sequence ID" value="KAF2102912.1"/>
    <property type="molecule type" value="Genomic_DNA"/>
</dbReference>
<dbReference type="InterPro" id="IPR021765">
    <property type="entry name" value="UstYa-like"/>
</dbReference>
<dbReference type="AlphaFoldDB" id="A0A9P4MCY2"/>
<evidence type="ECO:0000256" key="2">
    <source>
        <dbReference type="SAM" id="SignalP"/>
    </source>
</evidence>
<dbReference type="PANTHER" id="PTHR33365:SF13">
    <property type="entry name" value="TAT PATHWAY SIGNAL SEQUENCE"/>
    <property type="match status" value="1"/>
</dbReference>
<feature type="chain" id="PRO_5040487543" description="Tat pathway signal sequence" evidence="2">
    <location>
        <begin position="18"/>
        <end position="235"/>
    </location>
</feature>
<feature type="non-terminal residue" evidence="3">
    <location>
        <position position="1"/>
    </location>
</feature>
<proteinExistence type="inferred from homology"/>
<evidence type="ECO:0000256" key="1">
    <source>
        <dbReference type="ARBA" id="ARBA00035112"/>
    </source>
</evidence>
<dbReference type="Pfam" id="PF11807">
    <property type="entry name" value="UstYa"/>
    <property type="match status" value="1"/>
</dbReference>
<keyword evidence="2" id="KW-0732">Signal</keyword>
<comment type="caution">
    <text evidence="3">The sequence shown here is derived from an EMBL/GenBank/DDBJ whole genome shotgun (WGS) entry which is preliminary data.</text>
</comment>
<name>A0A9P4MCY2_9PEZI</name>
<accession>A0A9P4MCY2</accession>
<feature type="signal peptide" evidence="2">
    <location>
        <begin position="1"/>
        <end position="17"/>
    </location>
</feature>
<reference evidence="3" key="1">
    <citation type="journal article" date="2020" name="Stud. Mycol.">
        <title>101 Dothideomycetes genomes: a test case for predicting lifestyles and emergence of pathogens.</title>
        <authorList>
            <person name="Haridas S."/>
            <person name="Albert R."/>
            <person name="Binder M."/>
            <person name="Bloem J."/>
            <person name="Labutti K."/>
            <person name="Salamov A."/>
            <person name="Andreopoulos B."/>
            <person name="Baker S."/>
            <person name="Barry K."/>
            <person name="Bills G."/>
            <person name="Bluhm B."/>
            <person name="Cannon C."/>
            <person name="Castanera R."/>
            <person name="Culley D."/>
            <person name="Daum C."/>
            <person name="Ezra D."/>
            <person name="Gonzalez J."/>
            <person name="Henrissat B."/>
            <person name="Kuo A."/>
            <person name="Liang C."/>
            <person name="Lipzen A."/>
            <person name="Lutzoni F."/>
            <person name="Magnuson J."/>
            <person name="Mondo S."/>
            <person name="Nolan M."/>
            <person name="Ohm R."/>
            <person name="Pangilinan J."/>
            <person name="Park H.-J."/>
            <person name="Ramirez L."/>
            <person name="Alfaro M."/>
            <person name="Sun H."/>
            <person name="Tritt A."/>
            <person name="Yoshinaga Y."/>
            <person name="Zwiers L.-H."/>
            <person name="Turgeon B."/>
            <person name="Goodwin S."/>
            <person name="Spatafora J."/>
            <person name="Crous P."/>
            <person name="Grigoriev I."/>
        </authorList>
    </citation>
    <scope>NUCLEOTIDE SEQUENCE</scope>
    <source>
        <strain evidence="3">CBS 133067</strain>
    </source>
</reference>
<comment type="similarity">
    <text evidence="1">Belongs to the ustYa family.</text>
</comment>
<dbReference type="Proteomes" id="UP000799772">
    <property type="component" value="Unassembled WGS sequence"/>
</dbReference>
<dbReference type="PANTHER" id="PTHR33365">
    <property type="entry name" value="YALI0B05434P"/>
    <property type="match status" value="1"/>
</dbReference>
<protein>
    <recommendedName>
        <fullName evidence="5">Tat pathway signal sequence</fullName>
    </recommendedName>
</protein>
<gene>
    <name evidence="3" type="ORF">NA57DRAFT_17127</name>
</gene>
<evidence type="ECO:0000313" key="3">
    <source>
        <dbReference type="EMBL" id="KAF2102912.1"/>
    </source>
</evidence>
<feature type="non-terminal residue" evidence="3">
    <location>
        <position position="235"/>
    </location>
</feature>